<name>A0A538U4F3_UNCEI</name>
<evidence type="ECO:0000313" key="5">
    <source>
        <dbReference type="Proteomes" id="UP000319836"/>
    </source>
</evidence>
<organism evidence="4 5">
    <name type="scientific">Eiseniibacteriota bacterium</name>
    <dbReference type="NCBI Taxonomy" id="2212470"/>
    <lineage>
        <taxon>Bacteria</taxon>
        <taxon>Candidatus Eiseniibacteriota</taxon>
    </lineage>
</organism>
<dbReference type="SUPFAM" id="SSF109854">
    <property type="entry name" value="DinB/YfiT-like putative metalloenzymes"/>
    <property type="match status" value="1"/>
</dbReference>
<sequence length="165" mass="18718">MTKTMTEKDMFLGAFEREYQTTLKVLRAYPPEKSELKPTEKMKNARELAWMLVLNQMVVVPTMAGDLKPGGLPGAPEKWSDVLAAFEREHKASMGKLETLNEEQLGRTMKMPIGPGQMGDMRIGDALWFFLSDTVHHRGQFTVYLRMTGAMLPSVYGPTADEKWF</sequence>
<dbReference type="AlphaFoldDB" id="A0A538U4F3"/>
<evidence type="ECO:0000256" key="2">
    <source>
        <dbReference type="ARBA" id="ARBA00022723"/>
    </source>
</evidence>
<dbReference type="GO" id="GO:0046872">
    <property type="term" value="F:metal ion binding"/>
    <property type="evidence" value="ECO:0007669"/>
    <property type="project" value="UniProtKB-KW"/>
</dbReference>
<accession>A0A538U4F3</accession>
<dbReference type="InterPro" id="IPR007837">
    <property type="entry name" value="DinB"/>
</dbReference>
<dbReference type="InterPro" id="IPR034660">
    <property type="entry name" value="DinB/YfiT-like"/>
</dbReference>
<gene>
    <name evidence="4" type="ORF">E6K80_07555</name>
</gene>
<feature type="binding site" evidence="3">
    <location>
        <position position="137"/>
    </location>
    <ligand>
        <name>a divalent metal cation</name>
        <dbReference type="ChEBI" id="CHEBI:60240"/>
    </ligand>
</feature>
<dbReference type="Proteomes" id="UP000319836">
    <property type="component" value="Unassembled WGS sequence"/>
</dbReference>
<evidence type="ECO:0000256" key="3">
    <source>
        <dbReference type="PIRSR" id="PIRSR607837-1"/>
    </source>
</evidence>
<keyword evidence="2 3" id="KW-0479">Metal-binding</keyword>
<dbReference type="EMBL" id="VBPA01000183">
    <property type="protein sequence ID" value="TMQ70755.1"/>
    <property type="molecule type" value="Genomic_DNA"/>
</dbReference>
<proteinExistence type="inferred from homology"/>
<evidence type="ECO:0000256" key="1">
    <source>
        <dbReference type="ARBA" id="ARBA00008635"/>
    </source>
</evidence>
<comment type="caution">
    <text evidence="4">The sequence shown here is derived from an EMBL/GenBank/DDBJ whole genome shotgun (WGS) entry which is preliminary data.</text>
</comment>
<dbReference type="Pfam" id="PF05163">
    <property type="entry name" value="DinB"/>
    <property type="match status" value="1"/>
</dbReference>
<dbReference type="Gene3D" id="1.20.120.450">
    <property type="entry name" value="dinb family like domain"/>
    <property type="match status" value="1"/>
</dbReference>
<evidence type="ECO:0008006" key="6">
    <source>
        <dbReference type="Google" id="ProtNLM"/>
    </source>
</evidence>
<comment type="similarity">
    <text evidence="1">Belongs to the DinB family.</text>
</comment>
<evidence type="ECO:0000313" key="4">
    <source>
        <dbReference type="EMBL" id="TMQ70755.1"/>
    </source>
</evidence>
<reference evidence="4 5" key="1">
    <citation type="journal article" date="2019" name="Nat. Microbiol.">
        <title>Mediterranean grassland soil C-N compound turnover is dependent on rainfall and depth, and is mediated by genomically divergent microorganisms.</title>
        <authorList>
            <person name="Diamond S."/>
            <person name="Andeer P.F."/>
            <person name="Li Z."/>
            <person name="Crits-Christoph A."/>
            <person name="Burstein D."/>
            <person name="Anantharaman K."/>
            <person name="Lane K.R."/>
            <person name="Thomas B.C."/>
            <person name="Pan C."/>
            <person name="Northen T.R."/>
            <person name="Banfield J.F."/>
        </authorList>
    </citation>
    <scope>NUCLEOTIDE SEQUENCE [LARGE SCALE GENOMIC DNA]</scope>
    <source>
        <strain evidence="4">WS_10</strain>
    </source>
</reference>
<protein>
    <recommendedName>
        <fullName evidence="6">DinB family protein</fullName>
    </recommendedName>
</protein>